<name>A0A382DNH8_9ZZZZ</name>
<dbReference type="PIRSF" id="PIRSF500136">
    <property type="entry name" value="UDP_ManNAc_DH"/>
    <property type="match status" value="1"/>
</dbReference>
<evidence type="ECO:0000259" key="1">
    <source>
        <dbReference type="Pfam" id="PF03721"/>
    </source>
</evidence>
<reference evidence="2" key="1">
    <citation type="submission" date="2018-05" db="EMBL/GenBank/DDBJ databases">
        <authorList>
            <person name="Lanie J.A."/>
            <person name="Ng W.-L."/>
            <person name="Kazmierczak K.M."/>
            <person name="Andrzejewski T.M."/>
            <person name="Davidsen T.M."/>
            <person name="Wayne K.J."/>
            <person name="Tettelin H."/>
            <person name="Glass J.I."/>
            <person name="Rusch D."/>
            <person name="Podicherti R."/>
            <person name="Tsui H.-C.T."/>
            <person name="Winkler M.E."/>
        </authorList>
    </citation>
    <scope>NUCLEOTIDE SEQUENCE</scope>
</reference>
<proteinExistence type="predicted"/>
<dbReference type="InterPro" id="IPR036291">
    <property type="entry name" value="NAD(P)-bd_dom_sf"/>
</dbReference>
<feature type="non-terminal residue" evidence="2">
    <location>
        <position position="188"/>
    </location>
</feature>
<dbReference type="InterPro" id="IPR028359">
    <property type="entry name" value="UDP_ManNAc/GlcNAc_DH"/>
</dbReference>
<dbReference type="AlphaFoldDB" id="A0A382DNH8"/>
<dbReference type="SUPFAM" id="SSF51735">
    <property type="entry name" value="NAD(P)-binding Rossmann-fold domains"/>
    <property type="match status" value="1"/>
</dbReference>
<dbReference type="PANTHER" id="PTHR43491:SF1">
    <property type="entry name" value="UDP-N-ACETYL-D-MANNOSAMINE DEHYDROGENASE"/>
    <property type="match status" value="1"/>
</dbReference>
<dbReference type="GO" id="GO:0000271">
    <property type="term" value="P:polysaccharide biosynthetic process"/>
    <property type="evidence" value="ECO:0007669"/>
    <property type="project" value="InterPro"/>
</dbReference>
<dbReference type="Gene3D" id="3.40.50.720">
    <property type="entry name" value="NAD(P)-binding Rossmann-like Domain"/>
    <property type="match status" value="1"/>
</dbReference>
<dbReference type="Pfam" id="PF03721">
    <property type="entry name" value="UDPG_MGDP_dh_N"/>
    <property type="match status" value="1"/>
</dbReference>
<dbReference type="PIRSF" id="PIRSF000124">
    <property type="entry name" value="UDPglc_GDPman_dh"/>
    <property type="match status" value="1"/>
</dbReference>
<dbReference type="EMBL" id="UINC01039948">
    <property type="protein sequence ID" value="SVB39157.1"/>
    <property type="molecule type" value="Genomic_DNA"/>
</dbReference>
<protein>
    <recommendedName>
        <fullName evidence="1">UDP-glucose/GDP-mannose dehydrogenase N-terminal domain-containing protein</fullName>
    </recommendedName>
</protein>
<feature type="domain" description="UDP-glucose/GDP-mannose dehydrogenase N-terminal" evidence="1">
    <location>
        <begin position="14"/>
        <end position="188"/>
    </location>
</feature>
<dbReference type="InterPro" id="IPR017476">
    <property type="entry name" value="UDP-Glc/GDP-Man"/>
</dbReference>
<dbReference type="GO" id="GO:0051287">
    <property type="term" value="F:NAD binding"/>
    <property type="evidence" value="ECO:0007669"/>
    <property type="project" value="InterPro"/>
</dbReference>
<dbReference type="GO" id="GO:0016628">
    <property type="term" value="F:oxidoreductase activity, acting on the CH-CH group of donors, NAD or NADP as acceptor"/>
    <property type="evidence" value="ECO:0007669"/>
    <property type="project" value="InterPro"/>
</dbReference>
<accession>A0A382DNH8</accession>
<dbReference type="InterPro" id="IPR001732">
    <property type="entry name" value="UDP-Glc/GDP-Man_DH_N"/>
</dbReference>
<sequence length="188" mass="19515">MACLEDGSEMQISLTVIGLGYVGLPVAQEACRSGLRVTGLDVAENVVDDLNSGISHIDDISDTDLAMMLDEGFSATMDASVLTDADVVVICVPTPLSQEGTPDLGAVLSASRVVGQNLRRGALVILESTTYPGTTGDVVRPLVESESGLTAGIDFALAYSPERIDPGNSEYGLRNTPKVVGGLTPQCT</sequence>
<evidence type="ECO:0000313" key="2">
    <source>
        <dbReference type="EMBL" id="SVB39157.1"/>
    </source>
</evidence>
<gene>
    <name evidence="2" type="ORF">METZ01_LOCUS192011</name>
</gene>
<organism evidence="2">
    <name type="scientific">marine metagenome</name>
    <dbReference type="NCBI Taxonomy" id="408172"/>
    <lineage>
        <taxon>unclassified sequences</taxon>
        <taxon>metagenomes</taxon>
        <taxon>ecological metagenomes</taxon>
    </lineage>
</organism>
<dbReference type="PANTHER" id="PTHR43491">
    <property type="entry name" value="UDP-N-ACETYL-D-MANNOSAMINE DEHYDROGENASE"/>
    <property type="match status" value="1"/>
</dbReference>
<dbReference type="GO" id="GO:0016616">
    <property type="term" value="F:oxidoreductase activity, acting on the CH-OH group of donors, NAD or NADP as acceptor"/>
    <property type="evidence" value="ECO:0007669"/>
    <property type="project" value="InterPro"/>
</dbReference>